<organism evidence="1">
    <name type="scientific">marine sediment metagenome</name>
    <dbReference type="NCBI Taxonomy" id="412755"/>
    <lineage>
        <taxon>unclassified sequences</taxon>
        <taxon>metagenomes</taxon>
        <taxon>ecological metagenomes</taxon>
    </lineage>
</organism>
<feature type="non-terminal residue" evidence="1">
    <location>
        <position position="1"/>
    </location>
</feature>
<dbReference type="AlphaFoldDB" id="X1RZW9"/>
<comment type="caution">
    <text evidence="1">The sequence shown here is derived from an EMBL/GenBank/DDBJ whole genome shotgun (WGS) entry which is preliminary data.</text>
</comment>
<sequence length="53" mass="5702">EILDLNVKEAGKSMPPDVKEALLEGINALDILILLESGGWAITRITSPFRPGV</sequence>
<evidence type="ECO:0000313" key="1">
    <source>
        <dbReference type="EMBL" id="GAI61049.1"/>
    </source>
</evidence>
<dbReference type="EMBL" id="BARW01001554">
    <property type="protein sequence ID" value="GAI61049.1"/>
    <property type="molecule type" value="Genomic_DNA"/>
</dbReference>
<name>X1RZW9_9ZZZZ</name>
<reference evidence="1" key="1">
    <citation type="journal article" date="2014" name="Front. Microbiol.">
        <title>High frequency of phylogenetically diverse reductive dehalogenase-homologous genes in deep subseafloor sedimentary metagenomes.</title>
        <authorList>
            <person name="Kawai M."/>
            <person name="Futagami T."/>
            <person name="Toyoda A."/>
            <person name="Takaki Y."/>
            <person name="Nishi S."/>
            <person name="Hori S."/>
            <person name="Arai W."/>
            <person name="Tsubouchi T."/>
            <person name="Morono Y."/>
            <person name="Uchiyama I."/>
            <person name="Ito T."/>
            <person name="Fujiyama A."/>
            <person name="Inagaki F."/>
            <person name="Takami H."/>
        </authorList>
    </citation>
    <scope>NUCLEOTIDE SEQUENCE</scope>
    <source>
        <strain evidence="1">Expedition CK06-06</strain>
    </source>
</reference>
<accession>X1RZW9</accession>
<protein>
    <submittedName>
        <fullName evidence="1">Uncharacterized protein</fullName>
    </submittedName>
</protein>
<gene>
    <name evidence="1" type="ORF">S12H4_04879</name>
</gene>
<proteinExistence type="predicted"/>